<name>A0ABP0HPG0_9DINO</name>
<sequence>MKTCGMWLVSLNLMVLFCFFAMPCQRQPVLPRPCPYLAPQPCERAVSDVHAEAVHAKNALVLDEAVRTDSTAAQPTSVNGIQRASEDPKVSAAASSGGTVVGDLEISTPAPERSRAEALVPSNLPTRLPQLPTQVILAPPPPAVALPDPGPFRAPQTLSSSCRFVVDRCQMDSHLMAAEKFDQIYARNGWGSRISELGTHTRSGLGSDLKGAFDWISGLNKFFNQNPELQIIADIPSGDIGWQMAVRHLNTAKLYFGGDIARSVAESNAKRFKDHANKVLQHWDLHSCGAPQWYTSCDSTRHPFDVIMIRDALQHIPILKVQQILHKVILESGAKWLITSSYPESDTLHHKDTAACHNDEKLFCSKGAMRNGDGGWYPIALDCAPFLFPPPAVKTPSHSTFPIEHDFMYIYRIDDALKDAVRKMRLCHPS</sequence>
<evidence type="ECO:0000313" key="2">
    <source>
        <dbReference type="Proteomes" id="UP001642484"/>
    </source>
</evidence>
<accession>A0ABP0HPG0</accession>
<evidence type="ECO:0000313" key="1">
    <source>
        <dbReference type="EMBL" id="CAK8992025.1"/>
    </source>
</evidence>
<gene>
    <name evidence="1" type="ORF">CCMP2556_LOCUS2688</name>
</gene>
<dbReference type="Proteomes" id="UP001642484">
    <property type="component" value="Unassembled WGS sequence"/>
</dbReference>
<reference evidence="1 2" key="1">
    <citation type="submission" date="2024-02" db="EMBL/GenBank/DDBJ databases">
        <authorList>
            <person name="Chen Y."/>
            <person name="Shah S."/>
            <person name="Dougan E. K."/>
            <person name="Thang M."/>
            <person name="Chan C."/>
        </authorList>
    </citation>
    <scope>NUCLEOTIDE SEQUENCE [LARGE SCALE GENOMIC DNA]</scope>
</reference>
<proteinExistence type="predicted"/>
<comment type="caution">
    <text evidence="1">The sequence shown here is derived from an EMBL/GenBank/DDBJ whole genome shotgun (WGS) entry which is preliminary data.</text>
</comment>
<dbReference type="EMBL" id="CAXAMN010001036">
    <property type="protein sequence ID" value="CAK8992025.1"/>
    <property type="molecule type" value="Genomic_DNA"/>
</dbReference>
<organism evidence="1 2">
    <name type="scientific">Durusdinium trenchii</name>
    <dbReference type="NCBI Taxonomy" id="1381693"/>
    <lineage>
        <taxon>Eukaryota</taxon>
        <taxon>Sar</taxon>
        <taxon>Alveolata</taxon>
        <taxon>Dinophyceae</taxon>
        <taxon>Suessiales</taxon>
        <taxon>Symbiodiniaceae</taxon>
        <taxon>Durusdinium</taxon>
    </lineage>
</organism>
<protein>
    <submittedName>
        <fullName evidence="1">Uncharacterized protein</fullName>
    </submittedName>
</protein>
<keyword evidence="2" id="KW-1185">Reference proteome</keyword>